<dbReference type="KEGG" id="mlr:MELLADRAFT_84536"/>
<dbReference type="EMBL" id="GL883166">
    <property type="protein sequence ID" value="EGF98958.1"/>
    <property type="molecule type" value="Genomic_DNA"/>
</dbReference>
<dbReference type="VEuPathDB" id="FungiDB:MELLADRAFT_84536"/>
<dbReference type="KEGG" id="mlr:MELLADRAFT_92518"/>
<protein>
    <submittedName>
        <fullName evidence="9">Uncharacterized protein</fullName>
    </submittedName>
</protein>
<dbReference type="EMBL" id="GL883125">
    <property type="protein sequence ID" value="EGG03302.1"/>
    <property type="molecule type" value="Genomic_DNA"/>
</dbReference>
<evidence type="ECO:0000313" key="5">
    <source>
        <dbReference type="EMBL" id="EGG01198.1"/>
    </source>
</evidence>
<dbReference type="VEuPathDB" id="FungiDB:MELLADRAFT_92518"/>
<dbReference type="Proteomes" id="UP000001072">
    <property type="component" value="Unassembled WGS sequence"/>
</dbReference>
<dbReference type="VEuPathDB" id="FungiDB:MELLADRAFT_92711"/>
<dbReference type="GeneID" id="18935436"/>
<sequence>MIPLVTASEQGKAQICNLALFTSVRVVICRTVIRAGPCTSLLKSSIIEGENPVDDMDYQCICDTVSKSRVVWECSSKWVVNSI</sequence>
<dbReference type="VEuPathDB" id="FungiDB:MELLADRAFT_95027"/>
<dbReference type="KEGG" id="mlr:MELLADRAFT_95027"/>
<reference evidence="10" key="1">
    <citation type="journal article" date="2011" name="Proc. Natl. Acad. Sci. U.S.A.">
        <title>Obligate biotrophy features unraveled by the genomic analysis of rust fungi.</title>
        <authorList>
            <person name="Duplessis S."/>
            <person name="Cuomo C.A."/>
            <person name="Lin Y.-C."/>
            <person name="Aerts A."/>
            <person name="Tisserant E."/>
            <person name="Veneault-Fourrey C."/>
            <person name="Joly D.L."/>
            <person name="Hacquard S."/>
            <person name="Amselem J."/>
            <person name="Cantarel B.L."/>
            <person name="Chiu R."/>
            <person name="Coutinho P.M."/>
            <person name="Feau N."/>
            <person name="Field M."/>
            <person name="Frey P."/>
            <person name="Gelhaye E."/>
            <person name="Goldberg J."/>
            <person name="Grabherr M.G."/>
            <person name="Kodira C.D."/>
            <person name="Kohler A."/>
            <person name="Kuees U."/>
            <person name="Lindquist E.A."/>
            <person name="Lucas S.M."/>
            <person name="Mago R."/>
            <person name="Mauceli E."/>
            <person name="Morin E."/>
            <person name="Murat C."/>
            <person name="Pangilinan J.L."/>
            <person name="Park R."/>
            <person name="Pearson M."/>
            <person name="Quesneville H."/>
            <person name="Rouhier N."/>
            <person name="Sakthikumar S."/>
            <person name="Salamov A.A."/>
            <person name="Schmutz J."/>
            <person name="Selles B."/>
            <person name="Shapiro H."/>
            <person name="Tanguay P."/>
            <person name="Tuskan G.A."/>
            <person name="Henrissat B."/>
            <person name="Van de Peer Y."/>
            <person name="Rouze P."/>
            <person name="Ellis J.G."/>
            <person name="Dodds P.N."/>
            <person name="Schein J.E."/>
            <person name="Zhong S."/>
            <person name="Hamelin R.C."/>
            <person name="Grigoriev I.V."/>
            <person name="Szabo L.J."/>
            <person name="Martin F."/>
        </authorList>
    </citation>
    <scope>NUCLEOTIDE SEQUENCE [LARGE SCALE GENOMIC DNA]</scope>
    <source>
        <strain evidence="10">98AG31 / pathotype 3-4-7</strain>
    </source>
</reference>
<evidence type="ECO:0000313" key="1">
    <source>
        <dbReference type="EMBL" id="EGF97704.1"/>
    </source>
</evidence>
<reference evidence="9" key="2">
    <citation type="submission" date="2011-04" db="EMBL/GenBank/DDBJ databases">
        <title>Obligate Biotrophy Features Unraveled by the Genomic Analysis of the Rust Fungi, Melampsora larici-populina and Puccinia graminis f. sp. tritici.</title>
        <authorList>
            <consortium name="US DOE Joint Genome Institute (JGI-PGF)"/>
            <person name="Duplessis S."/>
            <person name="Cuomo C."/>
            <person name="Lin Y.-C."/>
            <person name="Aerts A."/>
            <person name="Tisserant E."/>
            <person name="Veneault-Fourrey C."/>
            <person name="Joly D."/>
            <person name="Hacquard S."/>
            <person name="Amselem J."/>
            <person name="Cantarel B."/>
            <person name="Readman C."/>
            <person name="Coutinho P."/>
            <person name="Feau N."/>
            <person name="Field M."/>
            <person name="Frey P."/>
            <person name="Gelhaye E."/>
            <person name="Goldberg J."/>
            <person name="Grabherr M."/>
            <person name="Kodira C."/>
            <person name="Kohler A."/>
            <person name="Kues U."/>
            <person name="Lindquist E."/>
            <person name="Lucas S."/>
            <person name="Mago R."/>
            <person name="Mauceli E."/>
            <person name="Morin E."/>
            <person name="Murat C."/>
            <person name="Pangilinan J."/>
            <person name="Park R."/>
            <person name="Pearson M."/>
            <person name="Quesneville H."/>
            <person name="Rouhier N."/>
            <person name="Sakthikumar S."/>
            <person name="Salamov A."/>
            <person name="Schmutz J."/>
            <person name="Selles B."/>
            <person name="Shapiro H."/>
            <person name="Tangay P."/>
            <person name="Tuskan G."/>
            <person name="Henrissat B."/>
            <person name="Van de Peer Y."/>
            <person name="Rouze P."/>
            <person name="Schein J."/>
            <person name="Ellis J."/>
            <person name="Dodds P."/>
            <person name="Zhong S."/>
            <person name="Hamelin R."/>
            <person name="Grigoriev I."/>
            <person name="Szabo L."/>
            <person name="Martin F."/>
        </authorList>
    </citation>
    <scope>NUCLEOTIDE SEQUENCE</scope>
    <source>
        <strain evidence="9">98AG31</strain>
    </source>
</reference>
<dbReference type="OrthoDB" id="3701958at2759"/>
<dbReference type="EMBL" id="GL883123">
    <property type="protein sequence ID" value="EGG03649.1"/>
    <property type="molecule type" value="Genomic_DNA"/>
</dbReference>
<dbReference type="HOGENOM" id="CLU_2543045_0_0_1"/>
<evidence type="ECO:0000313" key="8">
    <source>
        <dbReference type="EMBL" id="EGG06261.1"/>
    </source>
</evidence>
<evidence type="ECO:0000313" key="2">
    <source>
        <dbReference type="EMBL" id="EGF98541.1"/>
    </source>
</evidence>
<dbReference type="AlphaFoldDB" id="F4R8R4"/>
<dbReference type="VEuPathDB" id="FungiDB:MELLADRAFT_90340"/>
<organism evidence="10">
    <name type="scientific">Melampsora larici-populina (strain 98AG31 / pathotype 3-4-7)</name>
    <name type="common">Poplar leaf rust fungus</name>
    <dbReference type="NCBI Taxonomy" id="747676"/>
    <lineage>
        <taxon>Eukaryota</taxon>
        <taxon>Fungi</taxon>
        <taxon>Dikarya</taxon>
        <taxon>Basidiomycota</taxon>
        <taxon>Pucciniomycotina</taxon>
        <taxon>Pucciniomycetes</taxon>
        <taxon>Pucciniales</taxon>
        <taxon>Melampsoraceae</taxon>
        <taxon>Melampsora</taxon>
    </lineage>
</organism>
<dbReference type="EMBL" id="GL883140">
    <property type="protein sequence ID" value="EGG01198.1"/>
    <property type="molecule type" value="Genomic_DNA"/>
</dbReference>
<dbReference type="VEuPathDB" id="FungiDB:MELLADRAFT_95622"/>
<evidence type="ECO:0000313" key="3">
    <source>
        <dbReference type="EMBL" id="EGF98958.1"/>
    </source>
</evidence>
<proteinExistence type="predicted"/>
<keyword evidence="10" id="KW-1185">Reference proteome</keyword>
<dbReference type="RefSeq" id="XP_007413096.1">
    <property type="nucleotide sequence ID" value="XM_007413034.1"/>
</dbReference>
<evidence type="ECO:0000313" key="9">
    <source>
        <dbReference type="EMBL" id="EGG11074.1"/>
    </source>
</evidence>
<dbReference type="KEGG" id="mlr:MELLADRAFT_90340"/>
<dbReference type="EMBL" id="GL883161">
    <property type="protein sequence ID" value="EGF99258.1"/>
    <property type="molecule type" value="Genomic_DNA"/>
</dbReference>
<accession>F4R8R4</accession>
<dbReference type="KEGG" id="mlr:MELLADRAFT_95622"/>
<evidence type="ECO:0000313" key="10">
    <source>
        <dbReference type="Proteomes" id="UP000001072"/>
    </source>
</evidence>
<dbReference type="EMBL" id="GL883109">
    <property type="protein sequence ID" value="EGG06261.1"/>
    <property type="molecule type" value="Genomic_DNA"/>
</dbReference>
<dbReference type="EMBL" id="GL883093">
    <property type="protein sequence ID" value="EGG11074.1"/>
    <property type="molecule type" value="Genomic_DNA"/>
</dbReference>
<dbReference type="VEuPathDB" id="FungiDB:MELLADRAFT_87417"/>
<dbReference type="EMBL" id="GL883174">
    <property type="protein sequence ID" value="EGF98541.1"/>
    <property type="molecule type" value="Genomic_DNA"/>
</dbReference>
<dbReference type="KEGG" id="mlr:MELLADRAFT_90074"/>
<dbReference type="KEGG" id="mlr:MELLADRAFT_92711"/>
<dbReference type="EMBL" id="GL883205">
    <property type="protein sequence ID" value="EGF97704.1"/>
    <property type="molecule type" value="Genomic_DNA"/>
</dbReference>
<dbReference type="KEGG" id="mlr:MELLADRAFT_87417"/>
<evidence type="ECO:0000313" key="4">
    <source>
        <dbReference type="EMBL" id="EGF99258.1"/>
    </source>
</evidence>
<evidence type="ECO:0000313" key="7">
    <source>
        <dbReference type="EMBL" id="EGG03649.1"/>
    </source>
</evidence>
<evidence type="ECO:0000313" key="6">
    <source>
        <dbReference type="EMBL" id="EGG03302.1"/>
    </source>
</evidence>
<gene>
    <name evidence="1" type="ORF">MELLADRAFT_84536</name>
    <name evidence="8" type="ORF">MELLADRAFT_87417</name>
    <name evidence="7" type="ORF">MELLADRAFT_90074</name>
    <name evidence="6" type="ORF">MELLADRAFT_90340</name>
    <name evidence="9" type="ORF">MELLADRAFT_92518</name>
    <name evidence="5" type="ORF">MELLADRAFT_92711</name>
    <name evidence="4" type="ORF">MELLADRAFT_94731</name>
    <name evidence="3" type="ORF">MELLADRAFT_95027</name>
    <name evidence="2" type="ORF">MELLADRAFT_95622</name>
</gene>
<dbReference type="VEuPathDB" id="FungiDB:MELLADRAFT_90074"/>
<dbReference type="VEuPathDB" id="FungiDB:MELLADRAFT_94731"/>
<dbReference type="KEGG" id="mlr:MELLADRAFT_94731"/>
<name>F4R8R4_MELLP</name>